<name>L9ZAF2_9EURY</name>
<proteinExistence type="predicted"/>
<comment type="caution">
    <text evidence="2">The sequence shown here is derived from an EMBL/GenBank/DDBJ whole genome shotgun (WGS) entry which is preliminary data.</text>
</comment>
<feature type="transmembrane region" description="Helical" evidence="1">
    <location>
        <begin position="43"/>
        <end position="65"/>
    </location>
</feature>
<evidence type="ECO:0000313" key="3">
    <source>
        <dbReference type="Proteomes" id="UP000011592"/>
    </source>
</evidence>
<keyword evidence="3" id="KW-1185">Reference proteome</keyword>
<evidence type="ECO:0000313" key="2">
    <source>
        <dbReference type="EMBL" id="ELY82138.1"/>
    </source>
</evidence>
<evidence type="ECO:0000256" key="1">
    <source>
        <dbReference type="SAM" id="Phobius"/>
    </source>
</evidence>
<protein>
    <submittedName>
        <fullName evidence="2">Uncharacterized protein</fullName>
    </submittedName>
</protein>
<dbReference type="PATRIC" id="fig|1230459.4.peg.1146"/>
<sequence>MAVVSGSLVAVLTAPTGIGAVLGGWLAASRTDGPNAGVVTGGTVGTLAAIPWMTLVYLASAGVVGRIGYRGEWVRIGLTPAAPETLGPTQEVTLTVLVGA</sequence>
<reference evidence="2 3" key="1">
    <citation type="journal article" date="2014" name="PLoS Genet.">
        <title>Phylogenetically driven sequencing of extremely halophilic archaea reveals strategies for static and dynamic osmo-response.</title>
        <authorList>
            <person name="Becker E.A."/>
            <person name="Seitzer P.M."/>
            <person name="Tritt A."/>
            <person name="Larsen D."/>
            <person name="Krusor M."/>
            <person name="Yao A.I."/>
            <person name="Wu D."/>
            <person name="Madern D."/>
            <person name="Eisen J.A."/>
            <person name="Darling A.E."/>
            <person name="Facciotti M.T."/>
        </authorList>
    </citation>
    <scope>NUCLEOTIDE SEQUENCE [LARGE SCALE GENOMIC DNA]</scope>
    <source>
        <strain evidence="2 3">JCM 14663</strain>
    </source>
</reference>
<keyword evidence="1" id="KW-0812">Transmembrane</keyword>
<accession>L9ZAF2</accession>
<organism evidence="2 3">
    <name type="scientific">Natrinema gari JCM 14663</name>
    <dbReference type="NCBI Taxonomy" id="1230459"/>
    <lineage>
        <taxon>Archaea</taxon>
        <taxon>Methanobacteriati</taxon>
        <taxon>Methanobacteriota</taxon>
        <taxon>Stenosarchaea group</taxon>
        <taxon>Halobacteria</taxon>
        <taxon>Halobacteriales</taxon>
        <taxon>Natrialbaceae</taxon>
        <taxon>Natrinema</taxon>
    </lineage>
</organism>
<dbReference type="Proteomes" id="UP000011592">
    <property type="component" value="Unassembled WGS sequence"/>
</dbReference>
<keyword evidence="1" id="KW-1133">Transmembrane helix</keyword>
<dbReference type="EMBL" id="AOIJ01000039">
    <property type="protein sequence ID" value="ELY82138.1"/>
    <property type="molecule type" value="Genomic_DNA"/>
</dbReference>
<gene>
    <name evidence="2" type="ORF">C486_05709</name>
</gene>
<dbReference type="AlphaFoldDB" id="L9ZAF2"/>
<keyword evidence="1" id="KW-0472">Membrane</keyword>